<gene>
    <name evidence="12" type="ORF">APZ42_023464</name>
</gene>
<sequence length="336" mass="38312">MAVIKRNFHCGKLGQIIRSSKGIFAGLVLGFLATRLLAPSSVCESFESELGRQPRLLQTESAKPQMRHCRILCWITTSPKTHSRAQLIKETWGGRCDKLLFVSSAQDDRLPDAVVLPMNDTYENLWGKTKEALKYLYHHHLDDAEWFYKADDDTYAVLENMRFLLSSFNSSAAIHLGFKYKNPGVQQGFMSGGSGYVLSKEAIRRFVEIALPKMDSSDISSDTTGSLCVSGPKGHEDFVLFNLGSCLENVNVTAGDSRDENKIERFLPLSLNDMIKYPTDTFLQQWAFYPIRQGMECCSPYAVSFHYVKEYELKVYEYLIYGLRIHNNYIETWNIE</sequence>
<dbReference type="OrthoDB" id="414175at2759"/>
<dbReference type="InterPro" id="IPR003378">
    <property type="entry name" value="Fringe-like_glycosylTrfase"/>
</dbReference>
<dbReference type="STRING" id="35525.A0A0P5YNN4"/>
<protein>
    <recommendedName>
        <fullName evidence="4">N-acetylgalactosaminide beta-1,3-galactosyltransferase</fullName>
        <ecNumber evidence="4">2.4.1.122</ecNumber>
    </recommendedName>
</protein>
<evidence type="ECO:0000256" key="3">
    <source>
        <dbReference type="ARBA" id="ARBA00006462"/>
    </source>
</evidence>
<dbReference type="PANTHER" id="PTHR23033">
    <property type="entry name" value="BETA1,3-GALACTOSYLTRANSFERASE"/>
    <property type="match status" value="1"/>
</dbReference>
<keyword evidence="5" id="KW-0328">Glycosyltransferase</keyword>
<dbReference type="PANTHER" id="PTHR23033:SF14">
    <property type="entry name" value="GLYCOPROTEIN-N-ACETYLGALACTOSAMINE 3-BETA-GALACTOSYLTRANSFERASE 1-RELATED"/>
    <property type="match status" value="1"/>
</dbReference>
<keyword evidence="10" id="KW-1133">Transmembrane helix</keyword>
<dbReference type="EC" id="2.4.1.122" evidence="4"/>
<keyword evidence="9" id="KW-0735">Signal-anchor</keyword>
<dbReference type="GO" id="GO:0016263">
    <property type="term" value="F:glycoprotein-N-acetylgalactosamine 3-beta-galactosyltransferase activity"/>
    <property type="evidence" value="ECO:0007669"/>
    <property type="project" value="UniProtKB-EC"/>
</dbReference>
<evidence type="ECO:0000256" key="11">
    <source>
        <dbReference type="ARBA" id="ARBA00023136"/>
    </source>
</evidence>
<dbReference type="Pfam" id="PF02434">
    <property type="entry name" value="Fringe"/>
    <property type="match status" value="1"/>
</dbReference>
<proteinExistence type="inferred from homology"/>
<evidence type="ECO:0000256" key="8">
    <source>
        <dbReference type="ARBA" id="ARBA00022741"/>
    </source>
</evidence>
<comment type="pathway">
    <text evidence="2">Protein modification; protein glycosylation.</text>
</comment>
<dbReference type="Gene3D" id="3.90.550.50">
    <property type="match status" value="1"/>
</dbReference>
<evidence type="ECO:0000256" key="5">
    <source>
        <dbReference type="ARBA" id="ARBA00022676"/>
    </source>
</evidence>
<reference evidence="12 13" key="1">
    <citation type="submission" date="2016-03" db="EMBL/GenBank/DDBJ databases">
        <title>EvidentialGene: Evidence-directed Construction of Genes on Genomes.</title>
        <authorList>
            <person name="Gilbert D.G."/>
            <person name="Choi J.-H."/>
            <person name="Mockaitis K."/>
            <person name="Colbourne J."/>
            <person name="Pfrender M."/>
        </authorList>
    </citation>
    <scope>NUCLEOTIDE SEQUENCE [LARGE SCALE GENOMIC DNA]</scope>
    <source>
        <strain evidence="12 13">Xinb3</strain>
        <tissue evidence="12">Complete organism</tissue>
    </source>
</reference>
<evidence type="ECO:0000256" key="1">
    <source>
        <dbReference type="ARBA" id="ARBA00004606"/>
    </source>
</evidence>
<accession>A0A0P5YNN4</accession>
<keyword evidence="7" id="KW-0812">Transmembrane</keyword>
<evidence type="ECO:0000256" key="4">
    <source>
        <dbReference type="ARBA" id="ARBA00012557"/>
    </source>
</evidence>
<organism evidence="12 13">
    <name type="scientific">Daphnia magna</name>
    <dbReference type="NCBI Taxonomy" id="35525"/>
    <lineage>
        <taxon>Eukaryota</taxon>
        <taxon>Metazoa</taxon>
        <taxon>Ecdysozoa</taxon>
        <taxon>Arthropoda</taxon>
        <taxon>Crustacea</taxon>
        <taxon>Branchiopoda</taxon>
        <taxon>Diplostraca</taxon>
        <taxon>Cladocera</taxon>
        <taxon>Anomopoda</taxon>
        <taxon>Daphniidae</taxon>
        <taxon>Daphnia</taxon>
    </lineage>
</organism>
<evidence type="ECO:0000256" key="10">
    <source>
        <dbReference type="ARBA" id="ARBA00022989"/>
    </source>
</evidence>
<evidence type="ECO:0000256" key="2">
    <source>
        <dbReference type="ARBA" id="ARBA00004922"/>
    </source>
</evidence>
<dbReference type="GO" id="GO:0000166">
    <property type="term" value="F:nucleotide binding"/>
    <property type="evidence" value="ECO:0007669"/>
    <property type="project" value="UniProtKB-KW"/>
</dbReference>
<comment type="similarity">
    <text evidence="3">Belongs to the glycosyltransferase 31 family. Beta3-Gal-T subfamily.</text>
</comment>
<keyword evidence="13" id="KW-1185">Reference proteome</keyword>
<comment type="subcellular location">
    <subcellularLocation>
        <location evidence="1">Membrane</location>
        <topology evidence="1">Single-pass type II membrane protein</topology>
    </subcellularLocation>
</comment>
<evidence type="ECO:0000256" key="9">
    <source>
        <dbReference type="ARBA" id="ARBA00022968"/>
    </source>
</evidence>
<keyword evidence="6" id="KW-0808">Transferase</keyword>
<name>A0A0P5YNN4_9CRUS</name>
<evidence type="ECO:0000313" key="12">
    <source>
        <dbReference type="EMBL" id="KZS11748.1"/>
    </source>
</evidence>
<dbReference type="AlphaFoldDB" id="A0A0P5YNN4"/>
<evidence type="ECO:0000256" key="7">
    <source>
        <dbReference type="ARBA" id="ARBA00022692"/>
    </source>
</evidence>
<dbReference type="Proteomes" id="UP000076858">
    <property type="component" value="Unassembled WGS sequence"/>
</dbReference>
<dbReference type="GO" id="GO:0016020">
    <property type="term" value="C:membrane"/>
    <property type="evidence" value="ECO:0007669"/>
    <property type="project" value="UniProtKB-SubCell"/>
</dbReference>
<keyword evidence="8" id="KW-0547">Nucleotide-binding</keyword>
<dbReference type="InterPro" id="IPR026050">
    <property type="entry name" value="C1GALT1/C1GALT1_chp1"/>
</dbReference>
<dbReference type="EMBL" id="LRGB01001569">
    <property type="protein sequence ID" value="KZS11748.1"/>
    <property type="molecule type" value="Genomic_DNA"/>
</dbReference>
<dbReference type="FunFam" id="3.90.550.50:FF:000033">
    <property type="entry name" value="GD23186"/>
    <property type="match status" value="1"/>
</dbReference>
<keyword evidence="11" id="KW-0472">Membrane</keyword>
<evidence type="ECO:0000256" key="6">
    <source>
        <dbReference type="ARBA" id="ARBA00022679"/>
    </source>
</evidence>
<evidence type="ECO:0000313" key="13">
    <source>
        <dbReference type="Proteomes" id="UP000076858"/>
    </source>
</evidence>
<comment type="caution">
    <text evidence="12">The sequence shown here is derived from an EMBL/GenBank/DDBJ whole genome shotgun (WGS) entry which is preliminary data.</text>
</comment>